<gene>
    <name evidence="1" type="ORF">A3F02_03840</name>
</gene>
<reference evidence="1 2" key="1">
    <citation type="journal article" date="2016" name="Nat. Commun.">
        <title>Thousands of microbial genomes shed light on interconnected biogeochemical processes in an aquifer system.</title>
        <authorList>
            <person name="Anantharaman K."/>
            <person name="Brown C.T."/>
            <person name="Hug L.A."/>
            <person name="Sharon I."/>
            <person name="Castelle C.J."/>
            <person name="Probst A.J."/>
            <person name="Thomas B.C."/>
            <person name="Singh A."/>
            <person name="Wilkins M.J."/>
            <person name="Karaoz U."/>
            <person name="Brodie E.L."/>
            <person name="Williams K.H."/>
            <person name="Hubbard S.S."/>
            <person name="Banfield J.F."/>
        </authorList>
    </citation>
    <scope>NUCLEOTIDE SEQUENCE [LARGE SCALE GENOMIC DNA]</scope>
</reference>
<evidence type="ECO:0000313" key="2">
    <source>
        <dbReference type="Proteomes" id="UP000176666"/>
    </source>
</evidence>
<protein>
    <submittedName>
        <fullName evidence="1">Uncharacterized protein</fullName>
    </submittedName>
</protein>
<organism evidence="1 2">
    <name type="scientific">Candidatus Curtissbacteria bacterium RIFCSPHIGHO2_12_FULL_38_9b</name>
    <dbReference type="NCBI Taxonomy" id="1797720"/>
    <lineage>
        <taxon>Bacteria</taxon>
        <taxon>Candidatus Curtissiibacteriota</taxon>
    </lineage>
</organism>
<name>A0A1F5GSV1_9BACT</name>
<proteinExistence type="predicted"/>
<accession>A0A1F5GSV1</accession>
<dbReference type="AlphaFoldDB" id="A0A1F5GSV1"/>
<evidence type="ECO:0000313" key="1">
    <source>
        <dbReference type="EMBL" id="OGD94953.1"/>
    </source>
</evidence>
<dbReference type="EMBL" id="MFBJ01000069">
    <property type="protein sequence ID" value="OGD94953.1"/>
    <property type="molecule type" value="Genomic_DNA"/>
</dbReference>
<sequence length="80" mass="8716">MARPEDQPLHRQLEDLDLSTGDVVYSLTQVGVRPAVALRAAVHGDIPQKGPGVYSIGNRLRTARQMQELNGNPGNKQKKG</sequence>
<dbReference type="Proteomes" id="UP000176666">
    <property type="component" value="Unassembled WGS sequence"/>
</dbReference>
<comment type="caution">
    <text evidence="1">The sequence shown here is derived from an EMBL/GenBank/DDBJ whole genome shotgun (WGS) entry which is preliminary data.</text>
</comment>